<gene>
    <name evidence="2" type="ORF">ACRE_090090</name>
</gene>
<name>A0A086ST93_HAPC1</name>
<dbReference type="InterPro" id="IPR026893">
    <property type="entry name" value="Tyr/Ser_Pase_IphP-type"/>
</dbReference>
<dbReference type="InterPro" id="IPR000387">
    <property type="entry name" value="Tyr_Pase_dom"/>
</dbReference>
<reference evidence="3" key="1">
    <citation type="journal article" date="2014" name="Genome Announc.">
        <title>Genome sequence and annotation of Acremonium chrysogenum, producer of the beta-lactam antibiotic cephalosporin C.</title>
        <authorList>
            <person name="Terfehr D."/>
            <person name="Dahlmann T.A."/>
            <person name="Specht T."/>
            <person name="Zadra I."/>
            <person name="Kuernsteiner H."/>
            <person name="Kueck U."/>
        </authorList>
    </citation>
    <scope>NUCLEOTIDE SEQUENCE [LARGE SCALE GENOMIC DNA]</scope>
    <source>
        <strain evidence="3">ATCC 11550 / CBS 779.69 / DSM 880 / IAM 14645 / JCM 23072 / IMI 49137</strain>
    </source>
</reference>
<dbReference type="Pfam" id="PF13350">
    <property type="entry name" value="Y_phosphatase3"/>
    <property type="match status" value="1"/>
</dbReference>
<feature type="domain" description="Tyrosine specific protein phosphatases" evidence="1">
    <location>
        <begin position="142"/>
        <end position="211"/>
    </location>
</feature>
<dbReference type="InterPro" id="IPR029021">
    <property type="entry name" value="Prot-tyrosine_phosphatase-like"/>
</dbReference>
<evidence type="ECO:0000259" key="1">
    <source>
        <dbReference type="PROSITE" id="PS50056"/>
    </source>
</evidence>
<dbReference type="AlphaFoldDB" id="A0A086ST93"/>
<dbReference type="STRING" id="857340.A0A086ST93"/>
<evidence type="ECO:0000313" key="2">
    <source>
        <dbReference type="EMBL" id="KFH40325.1"/>
    </source>
</evidence>
<dbReference type="Proteomes" id="UP000029964">
    <property type="component" value="Unassembled WGS sequence"/>
</dbReference>
<proteinExistence type="predicted"/>
<dbReference type="PROSITE" id="PS50056">
    <property type="entry name" value="TYR_PHOSPHATASE_2"/>
    <property type="match status" value="1"/>
</dbReference>
<dbReference type="GO" id="GO:0004721">
    <property type="term" value="F:phosphoprotein phosphatase activity"/>
    <property type="evidence" value="ECO:0007669"/>
    <property type="project" value="InterPro"/>
</dbReference>
<evidence type="ECO:0000313" key="3">
    <source>
        <dbReference type="Proteomes" id="UP000029964"/>
    </source>
</evidence>
<dbReference type="PROSITE" id="PS00383">
    <property type="entry name" value="TYR_PHOSPHATASE_1"/>
    <property type="match status" value="1"/>
</dbReference>
<dbReference type="PANTHER" id="PTHR31126:SF73">
    <property type="entry name" value="TYROSINE SPECIFIC PROTEIN PHOSPHATASES DOMAIN-CONTAINING PROTEIN"/>
    <property type="match status" value="1"/>
</dbReference>
<comment type="caution">
    <text evidence="2">The sequence shown here is derived from an EMBL/GenBank/DDBJ whole genome shotgun (WGS) entry which is preliminary data.</text>
</comment>
<dbReference type="SUPFAM" id="SSF52799">
    <property type="entry name" value="(Phosphotyrosine protein) phosphatases II"/>
    <property type="match status" value="1"/>
</dbReference>
<organism evidence="2 3">
    <name type="scientific">Hapsidospora chrysogenum (strain ATCC 11550 / CBS 779.69 / DSM 880 / IAM 14645 / JCM 23072 / IMI 49137)</name>
    <name type="common">Acremonium chrysogenum</name>
    <dbReference type="NCBI Taxonomy" id="857340"/>
    <lineage>
        <taxon>Eukaryota</taxon>
        <taxon>Fungi</taxon>
        <taxon>Dikarya</taxon>
        <taxon>Ascomycota</taxon>
        <taxon>Pezizomycotina</taxon>
        <taxon>Sordariomycetes</taxon>
        <taxon>Hypocreomycetidae</taxon>
        <taxon>Hypocreales</taxon>
        <taxon>Bionectriaceae</taxon>
        <taxon>Hapsidospora</taxon>
    </lineage>
</organism>
<sequence length="277" mass="30433">MASLTRDEILALANSDIRDAIPQETLLPILSVTPFVTSRSLINIRDVGAVPGSALPPGLIYRCGALDLAAKDPEAVQWLSGHVKKVFDLRKGPERAVAPDPEIPGVENVWFETEGQYPTPDLAKFAADSKAAWATQLANAAEMYKPTIRAVLEHVRDSPKVPFLFHCTAGRDRTGVVAGLLQTLAGTPPEDIVYDYLLSRIGTEPAREKLLKFAMMSIGIEDVATPGFLDVVSLRAEFWQAFVEELQRRYGGWDGYVTKCLGLSEEDLEIIKKNLRS</sequence>
<dbReference type="InterPro" id="IPR016130">
    <property type="entry name" value="Tyr_Pase_AS"/>
</dbReference>
<dbReference type="PANTHER" id="PTHR31126">
    <property type="entry name" value="TYROSINE-PROTEIN PHOSPHATASE"/>
    <property type="match status" value="1"/>
</dbReference>
<accession>A0A086ST93</accession>
<keyword evidence="3" id="KW-1185">Reference proteome</keyword>
<protein>
    <submittedName>
        <fullName evidence="2">Tyrosine-protein phosphatase-like protein</fullName>
    </submittedName>
</protein>
<dbReference type="OrthoDB" id="449382at2759"/>
<dbReference type="EMBL" id="JPKY01000231">
    <property type="protein sequence ID" value="KFH40325.1"/>
    <property type="molecule type" value="Genomic_DNA"/>
</dbReference>
<dbReference type="Gene3D" id="3.90.190.10">
    <property type="entry name" value="Protein tyrosine phosphatase superfamily"/>
    <property type="match status" value="1"/>
</dbReference>
<dbReference type="HOGENOM" id="CLU_057546_1_3_1"/>